<evidence type="ECO:0000256" key="1">
    <source>
        <dbReference type="ARBA" id="ARBA00004477"/>
    </source>
</evidence>
<dbReference type="GO" id="GO:0004930">
    <property type="term" value="F:G protein-coupled receptor activity"/>
    <property type="evidence" value="ECO:0007669"/>
    <property type="project" value="UniProtKB-KW"/>
</dbReference>
<evidence type="ECO:0000259" key="18">
    <source>
        <dbReference type="PROSITE" id="PS50262"/>
    </source>
</evidence>
<keyword evidence="8 16" id="KW-0812">Transmembrane</keyword>
<dbReference type="OrthoDB" id="9946013at2759"/>
<dbReference type="EMBL" id="CADEPI010000071">
    <property type="protein sequence ID" value="CAB3372335.1"/>
    <property type="molecule type" value="Genomic_DNA"/>
</dbReference>
<dbReference type="PROSITE" id="PS00237">
    <property type="entry name" value="G_PROTEIN_RECEP_F1_1"/>
    <property type="match status" value="1"/>
</dbReference>
<keyword evidence="20" id="KW-1185">Reference proteome</keyword>
<dbReference type="PRINTS" id="PR00237">
    <property type="entry name" value="GPCRRHODOPSN"/>
</dbReference>
<keyword evidence="7" id="KW-0808">Transferase</keyword>
<gene>
    <name evidence="19" type="ORF">CLODIP_2_CD13287</name>
</gene>
<dbReference type="Proteomes" id="UP000494165">
    <property type="component" value="Unassembled WGS sequence"/>
</dbReference>
<dbReference type="InterPro" id="IPR007704">
    <property type="entry name" value="PIG-M"/>
</dbReference>
<keyword evidence="11 17" id="KW-0472">Membrane</keyword>
<evidence type="ECO:0000256" key="7">
    <source>
        <dbReference type="ARBA" id="ARBA00022679"/>
    </source>
</evidence>
<comment type="pathway">
    <text evidence="2">Glycolipid biosynthesis; glycosylphosphatidylinositol-anchor biosynthesis.</text>
</comment>
<keyword evidence="16" id="KW-0807">Transducer</keyword>
<evidence type="ECO:0000256" key="2">
    <source>
        <dbReference type="ARBA" id="ARBA00004687"/>
    </source>
</evidence>
<keyword evidence="16" id="KW-0297">G-protein coupled receptor</keyword>
<dbReference type="GO" id="GO:0004376">
    <property type="term" value="F:GPI mannosyltransferase activity"/>
    <property type="evidence" value="ECO:0007669"/>
    <property type="project" value="InterPro"/>
</dbReference>
<dbReference type="GO" id="GO:0051751">
    <property type="term" value="F:alpha-1,4-mannosyltransferase activity"/>
    <property type="evidence" value="ECO:0007669"/>
    <property type="project" value="InterPro"/>
</dbReference>
<evidence type="ECO:0000256" key="4">
    <source>
        <dbReference type="ARBA" id="ARBA00011071"/>
    </source>
</evidence>
<sequence length="298" mass="33450">MIPRLLVECSSESTAYARCVLEHKDNPQKGDCTKEFERMAKSSIQGVERHLLRALALRLALVALTGALDAHLPVKYADVDYLVFSDAAAHVADGRSPYLRHTYRYPPLLAGMLVRLFKPDTMALIHYANSYIPCDDDDFLEQKTVNFDYIICYNGTNYTSDDVSQFPIPIDLWYVKPWWEITVKVILFLPVVFGGIMGNAAILNAVRKNRLLRLAPMNIYIANMAACDLCALIIGPWLLICNDSFQNYVLGPFFCKTEGFVQSSLLLGGVFSLIAISADRFVAIVFPKKKKMSMPMAC</sequence>
<evidence type="ECO:0000313" key="19">
    <source>
        <dbReference type="EMBL" id="CAB3372335.1"/>
    </source>
</evidence>
<dbReference type="PROSITE" id="PS50262">
    <property type="entry name" value="G_PROTEIN_RECEP_F1_2"/>
    <property type="match status" value="1"/>
</dbReference>
<feature type="transmembrane region" description="Helical" evidence="17">
    <location>
        <begin position="185"/>
        <end position="206"/>
    </location>
</feature>
<proteinExistence type="inferred from homology"/>
<feature type="transmembrane region" description="Helical" evidence="17">
    <location>
        <begin position="260"/>
        <end position="286"/>
    </location>
</feature>
<comment type="similarity">
    <text evidence="3 16">Belongs to the G-protein coupled receptor 1 family.</text>
</comment>
<keyword evidence="5" id="KW-0337">GPI-anchor biosynthesis</keyword>
<dbReference type="GO" id="GO:0005789">
    <property type="term" value="C:endoplasmic reticulum membrane"/>
    <property type="evidence" value="ECO:0007669"/>
    <property type="project" value="UniProtKB-SubCell"/>
</dbReference>
<keyword evidence="16" id="KW-0675">Receptor</keyword>
<keyword evidence="6" id="KW-0328">Glycosyltransferase</keyword>
<evidence type="ECO:0000256" key="9">
    <source>
        <dbReference type="ARBA" id="ARBA00022824"/>
    </source>
</evidence>
<evidence type="ECO:0000256" key="16">
    <source>
        <dbReference type="RuleBase" id="RU000688"/>
    </source>
</evidence>
<evidence type="ECO:0000256" key="15">
    <source>
        <dbReference type="ARBA" id="ARBA00093608"/>
    </source>
</evidence>
<evidence type="ECO:0000256" key="11">
    <source>
        <dbReference type="ARBA" id="ARBA00023136"/>
    </source>
</evidence>
<keyword evidence="9" id="KW-0256">Endoplasmic reticulum</keyword>
<evidence type="ECO:0000256" key="3">
    <source>
        <dbReference type="ARBA" id="ARBA00010663"/>
    </source>
</evidence>
<dbReference type="InterPro" id="IPR017452">
    <property type="entry name" value="GPCR_Rhodpsn_7TM"/>
</dbReference>
<organism evidence="19 20">
    <name type="scientific">Cloeon dipterum</name>
    <dbReference type="NCBI Taxonomy" id="197152"/>
    <lineage>
        <taxon>Eukaryota</taxon>
        <taxon>Metazoa</taxon>
        <taxon>Ecdysozoa</taxon>
        <taxon>Arthropoda</taxon>
        <taxon>Hexapoda</taxon>
        <taxon>Insecta</taxon>
        <taxon>Pterygota</taxon>
        <taxon>Palaeoptera</taxon>
        <taxon>Ephemeroptera</taxon>
        <taxon>Pisciforma</taxon>
        <taxon>Baetidae</taxon>
        <taxon>Cloeon</taxon>
    </lineage>
</organism>
<dbReference type="Gene3D" id="1.20.1070.10">
    <property type="entry name" value="Rhodopsin 7-helix transmembrane proteins"/>
    <property type="match status" value="1"/>
</dbReference>
<dbReference type="SUPFAM" id="SSF81321">
    <property type="entry name" value="Family A G protein-coupled receptor-like"/>
    <property type="match status" value="1"/>
</dbReference>
<evidence type="ECO:0000256" key="10">
    <source>
        <dbReference type="ARBA" id="ARBA00022989"/>
    </source>
</evidence>
<evidence type="ECO:0000256" key="13">
    <source>
        <dbReference type="ARBA" id="ARBA00032997"/>
    </source>
</evidence>
<reference evidence="19 20" key="1">
    <citation type="submission" date="2020-04" db="EMBL/GenBank/DDBJ databases">
        <authorList>
            <person name="Alioto T."/>
            <person name="Alioto T."/>
            <person name="Gomez Garrido J."/>
        </authorList>
    </citation>
    <scope>NUCLEOTIDE SEQUENCE [LARGE SCALE GENOMIC DNA]</scope>
</reference>
<dbReference type="GO" id="GO:1990529">
    <property type="term" value="C:glycosylphosphatidylinositol-mannosyltransferase I complex"/>
    <property type="evidence" value="ECO:0007669"/>
    <property type="project" value="TreeGrafter"/>
</dbReference>
<feature type="transmembrane region" description="Helical" evidence="17">
    <location>
        <begin position="218"/>
        <end position="240"/>
    </location>
</feature>
<dbReference type="AlphaFoldDB" id="A0A8S1CPE2"/>
<evidence type="ECO:0000256" key="17">
    <source>
        <dbReference type="SAM" id="Phobius"/>
    </source>
</evidence>
<feature type="domain" description="G-protein coupled receptors family 1 profile" evidence="18">
    <location>
        <begin position="198"/>
        <end position="298"/>
    </location>
</feature>
<dbReference type="Pfam" id="PF00001">
    <property type="entry name" value="7tm_1"/>
    <property type="match status" value="1"/>
</dbReference>
<comment type="subcellular location">
    <subcellularLocation>
        <location evidence="1">Endoplasmic reticulum membrane</location>
        <topology evidence="1">Multi-pass membrane protein</topology>
    </subcellularLocation>
</comment>
<evidence type="ECO:0000256" key="14">
    <source>
        <dbReference type="ARBA" id="ARBA00093408"/>
    </source>
</evidence>
<dbReference type="PANTHER" id="PTHR12886:SF0">
    <property type="entry name" value="GPI MANNOSYLTRANSFERASE 1"/>
    <property type="match status" value="1"/>
</dbReference>
<comment type="similarity">
    <text evidence="4">Belongs to the PIGM family.</text>
</comment>
<dbReference type="InterPro" id="IPR000276">
    <property type="entry name" value="GPCR_Rhodpsn"/>
</dbReference>
<evidence type="ECO:0000256" key="5">
    <source>
        <dbReference type="ARBA" id="ARBA00022502"/>
    </source>
</evidence>
<evidence type="ECO:0000256" key="6">
    <source>
        <dbReference type="ARBA" id="ARBA00022676"/>
    </source>
</evidence>
<evidence type="ECO:0000256" key="12">
    <source>
        <dbReference type="ARBA" id="ARBA00031139"/>
    </source>
</evidence>
<evidence type="ECO:0000256" key="8">
    <source>
        <dbReference type="ARBA" id="ARBA00022692"/>
    </source>
</evidence>
<dbReference type="GO" id="GO:0006506">
    <property type="term" value="P:GPI anchor biosynthetic process"/>
    <property type="evidence" value="ECO:0007669"/>
    <property type="project" value="UniProtKB-KW"/>
</dbReference>
<name>A0A8S1CPE2_9INSE</name>
<protein>
    <recommendedName>
        <fullName evidence="15">GPI alpha-1,4-mannosyltransferase I, catalytic subunit</fullName>
    </recommendedName>
    <alternativeName>
        <fullName evidence="13">GPI mannosyltransferase I</fullName>
    </alternativeName>
    <alternativeName>
        <fullName evidence="12">Phosphatidylinositol-glycan biosynthesis class M protein</fullName>
    </alternativeName>
</protein>
<dbReference type="PANTHER" id="PTHR12886">
    <property type="entry name" value="PIG-M MANNOSYLTRANSFERASE"/>
    <property type="match status" value="1"/>
</dbReference>
<keyword evidence="10 17" id="KW-1133">Transmembrane helix</keyword>
<comment type="caution">
    <text evidence="19">The sequence shown here is derived from an EMBL/GenBank/DDBJ whole genome shotgun (WGS) entry which is preliminary data.</text>
</comment>
<comment type="function">
    <text evidence="14">Catalytic subunit of the glycosylphosphatidylinositol-mannosyltransferase I complex which catalyzes the transfer of the first mannose, via an alpha-1,4 bond from a dolichol-phosphate-mannose (Dol-P-Man) to the glucosaminyl acyl phosphatidylinositol (GlcN-(acyl)PI) intermediate to generate alpha-D-Man-(1-&gt;4)-alpha-D-GlcN-(1-&gt;6)-(1-radyl,2-acyl-sn-glycero-3-phospho)-2-acyl-inositol and participates in the sixth step of the glycosylphosphatidylinositol-anchor biosynthesis.</text>
</comment>
<evidence type="ECO:0000313" key="20">
    <source>
        <dbReference type="Proteomes" id="UP000494165"/>
    </source>
</evidence>
<accession>A0A8S1CPE2</accession>